<feature type="transmembrane region" description="Helical" evidence="1">
    <location>
        <begin position="12"/>
        <end position="31"/>
    </location>
</feature>
<keyword evidence="1" id="KW-0472">Membrane</keyword>
<organism evidence="2 3">
    <name type="scientific">Pseudoalteromonas luteoviolacea S4054</name>
    <dbReference type="NCBI Taxonomy" id="1129367"/>
    <lineage>
        <taxon>Bacteria</taxon>
        <taxon>Pseudomonadati</taxon>
        <taxon>Pseudomonadota</taxon>
        <taxon>Gammaproteobacteria</taxon>
        <taxon>Alteromonadales</taxon>
        <taxon>Pseudoalteromonadaceae</taxon>
        <taxon>Pseudoalteromonas</taxon>
    </lineage>
</organism>
<dbReference type="InterPro" id="IPR021550">
    <property type="entry name" value="DUF2897"/>
</dbReference>
<comment type="caution">
    <text evidence="2">The sequence shown here is derived from an EMBL/GenBank/DDBJ whole genome shotgun (WGS) entry which is preliminary data.</text>
</comment>
<gene>
    <name evidence="2" type="ORF">N479_06690</name>
</gene>
<protein>
    <recommendedName>
        <fullName evidence="4">DUF2897 domain-containing protein</fullName>
    </recommendedName>
</protein>
<evidence type="ECO:0000313" key="2">
    <source>
        <dbReference type="EMBL" id="KKE85119.1"/>
    </source>
</evidence>
<evidence type="ECO:0000313" key="3">
    <source>
        <dbReference type="Proteomes" id="UP000033434"/>
    </source>
</evidence>
<evidence type="ECO:0000256" key="1">
    <source>
        <dbReference type="SAM" id="Phobius"/>
    </source>
</evidence>
<dbReference type="EMBL" id="AUXW01000079">
    <property type="protein sequence ID" value="KKE85119.1"/>
    <property type="molecule type" value="Genomic_DNA"/>
</dbReference>
<proteinExistence type="predicted"/>
<reference evidence="2 3" key="1">
    <citation type="journal article" date="2015" name="BMC Genomics">
        <title>Genome mining reveals unlocked bioactive potential of marine Gram-negative bacteria.</title>
        <authorList>
            <person name="Machado H."/>
            <person name="Sonnenschein E.C."/>
            <person name="Melchiorsen J."/>
            <person name="Gram L."/>
        </authorList>
    </citation>
    <scope>NUCLEOTIDE SEQUENCE [LARGE SCALE GENOMIC DNA]</scope>
    <source>
        <strain evidence="2 3">S4054</strain>
    </source>
</reference>
<sequence>MSTILEKLETWKVILIIIAVFGYVIGNIMLLKYANKFNVKAKLDKQIKPEQPEDNDKQEEKEERK</sequence>
<keyword evidence="1" id="KW-1133">Transmembrane helix</keyword>
<name>A0A0F6AI79_9GAMM</name>
<dbReference type="AlphaFoldDB" id="A0A0F6AI79"/>
<keyword evidence="1" id="KW-0812">Transmembrane</keyword>
<dbReference type="PATRIC" id="fig|1129367.4.peg.972"/>
<dbReference type="Proteomes" id="UP000033434">
    <property type="component" value="Unassembled WGS sequence"/>
</dbReference>
<accession>A0A0F6AI79</accession>
<dbReference type="Pfam" id="PF11446">
    <property type="entry name" value="DUF2897"/>
    <property type="match status" value="1"/>
</dbReference>
<evidence type="ECO:0008006" key="4">
    <source>
        <dbReference type="Google" id="ProtNLM"/>
    </source>
</evidence>